<feature type="compositionally biased region" description="Basic and acidic residues" evidence="7">
    <location>
        <begin position="704"/>
        <end position="722"/>
    </location>
</feature>
<evidence type="ECO:0000256" key="1">
    <source>
        <dbReference type="ARBA" id="ARBA00004141"/>
    </source>
</evidence>
<accession>F0VFM2</accession>
<evidence type="ECO:0000256" key="4">
    <source>
        <dbReference type="ARBA" id="ARBA00022692"/>
    </source>
</evidence>
<keyword evidence="11" id="KW-1185">Reference proteome</keyword>
<dbReference type="InterPro" id="IPR039309">
    <property type="entry name" value="BT1"/>
</dbReference>
<feature type="transmembrane region" description="Helical" evidence="8">
    <location>
        <begin position="336"/>
        <end position="357"/>
    </location>
</feature>
<reference evidence="9" key="1">
    <citation type="submission" date="2011-02" db="EMBL/GenBank/DDBJ databases">
        <authorList>
            <person name="Aslett M."/>
        </authorList>
    </citation>
    <scope>NUCLEOTIDE SEQUENCE</scope>
    <source>
        <strain evidence="9">Liverpool</strain>
    </source>
</reference>
<evidence type="ECO:0000313" key="11">
    <source>
        <dbReference type="Proteomes" id="UP000007494"/>
    </source>
</evidence>
<reference evidence="10" key="4">
    <citation type="journal article" date="2015" name="PLoS ONE">
        <title>Comprehensive Evaluation of Toxoplasma gondii VEG and Neospora caninum LIV Genomes with Tachyzoite Stage Transcriptome and Proteome Defines Novel Transcript Features.</title>
        <authorList>
            <person name="Ramaprasad A."/>
            <person name="Mourier T."/>
            <person name="Naeem R."/>
            <person name="Malas T.B."/>
            <person name="Moussa E."/>
            <person name="Panigrahi A."/>
            <person name="Vermont S.J."/>
            <person name="Otto T.D."/>
            <person name="Wastling J."/>
            <person name="Pain A."/>
        </authorList>
    </citation>
    <scope>NUCLEOTIDE SEQUENCE</scope>
    <source>
        <strain evidence="10">Liverpool</strain>
    </source>
</reference>
<feature type="region of interest" description="Disordered" evidence="7">
    <location>
        <begin position="667"/>
        <end position="773"/>
    </location>
</feature>
<dbReference type="OMA" id="LPNTAMN"/>
<dbReference type="SUPFAM" id="SSF103473">
    <property type="entry name" value="MFS general substrate transporter"/>
    <property type="match status" value="1"/>
</dbReference>
<feature type="transmembrane region" description="Helical" evidence="8">
    <location>
        <begin position="378"/>
        <end position="399"/>
    </location>
</feature>
<feature type="compositionally biased region" description="Pro residues" evidence="7">
    <location>
        <begin position="18"/>
        <end position="29"/>
    </location>
</feature>
<evidence type="ECO:0000256" key="5">
    <source>
        <dbReference type="ARBA" id="ARBA00022989"/>
    </source>
</evidence>
<evidence type="ECO:0000256" key="6">
    <source>
        <dbReference type="ARBA" id="ARBA00023136"/>
    </source>
</evidence>
<keyword evidence="3" id="KW-0813">Transport</keyword>
<dbReference type="GO" id="GO:0016020">
    <property type="term" value="C:membrane"/>
    <property type="evidence" value="ECO:0007669"/>
    <property type="project" value="UniProtKB-SubCell"/>
</dbReference>
<feature type="transmembrane region" description="Helical" evidence="8">
    <location>
        <begin position="502"/>
        <end position="521"/>
    </location>
</feature>
<evidence type="ECO:0000256" key="7">
    <source>
        <dbReference type="SAM" id="MobiDB-lite"/>
    </source>
</evidence>
<dbReference type="RefSeq" id="XP_003882548.1">
    <property type="nucleotide sequence ID" value="XM_003882499.1"/>
</dbReference>
<evidence type="ECO:0000313" key="9">
    <source>
        <dbReference type="EMBL" id="CBZ52516.1"/>
    </source>
</evidence>
<comment type="similarity">
    <text evidence="2">Belongs to the major facilitator superfamily. Folate-biopterin transporter (TC 2.A.71) family.</text>
</comment>
<feature type="transmembrane region" description="Helical" evidence="8">
    <location>
        <begin position="541"/>
        <end position="559"/>
    </location>
</feature>
<dbReference type="Pfam" id="PF03092">
    <property type="entry name" value="BT1"/>
    <property type="match status" value="1"/>
</dbReference>
<gene>
    <name evidence="10" type="ORF">BN1204_023045_1</name>
    <name evidence="9" type="ORF">NCLIV_023045</name>
</gene>
<dbReference type="GeneID" id="13444597"/>
<dbReference type="EMBL" id="FR823388">
    <property type="protein sequence ID" value="CBZ52516.1"/>
    <property type="molecule type" value="Genomic_DNA"/>
</dbReference>
<feature type="region of interest" description="Disordered" evidence="7">
    <location>
        <begin position="1"/>
        <end position="46"/>
    </location>
</feature>
<feature type="compositionally biased region" description="Basic residues" evidence="7">
    <location>
        <begin position="723"/>
        <end position="732"/>
    </location>
</feature>
<name>F0VFM2_NEOCL</name>
<comment type="subcellular location">
    <subcellularLocation>
        <location evidence="1">Membrane</location>
        <topology evidence="1">Multi-pass membrane protein</topology>
    </subcellularLocation>
</comment>
<dbReference type="PANTHER" id="PTHR31585">
    <property type="entry name" value="FOLATE-BIOPTERIN TRANSPORTER 1, CHLOROPLASTIC"/>
    <property type="match status" value="1"/>
</dbReference>
<feature type="transmembrane region" description="Helical" evidence="8">
    <location>
        <begin position="238"/>
        <end position="259"/>
    </location>
</feature>
<dbReference type="Proteomes" id="UP000007494">
    <property type="component" value="Chromosome VIIa"/>
</dbReference>
<feature type="compositionally biased region" description="Basic and acidic residues" evidence="7">
    <location>
        <begin position="667"/>
        <end position="687"/>
    </location>
</feature>
<reference evidence="11" key="3">
    <citation type="journal article" date="2012" name="PLoS Pathog.">
        <title>Comparative genomics of the apicomplexan parasites Toxoplasma gondii and Neospora caninum: Coccidia differing in host range and transmission strategy.</title>
        <authorList>
            <person name="Reid A.J."/>
            <person name="Vermont S.J."/>
            <person name="Cotton J.A."/>
            <person name="Harris D."/>
            <person name="Hill-Cawthorne G.A."/>
            <person name="Konen-Waisman S."/>
            <person name="Latham S.M."/>
            <person name="Mourier T."/>
            <person name="Norton R."/>
            <person name="Quail M.A."/>
            <person name="Sanders M."/>
            <person name="Shanmugam D."/>
            <person name="Sohal A."/>
            <person name="Wasmuth J.D."/>
            <person name="Brunk B."/>
            <person name="Grigg M.E."/>
            <person name="Howard J.C."/>
            <person name="Parkinson J."/>
            <person name="Roos D.S."/>
            <person name="Trees A.J."/>
            <person name="Berriman M."/>
            <person name="Pain A."/>
            <person name="Wastling J.M."/>
        </authorList>
    </citation>
    <scope>NUCLEOTIDE SEQUENCE [LARGE SCALE GENOMIC DNA]</scope>
    <source>
        <strain evidence="11">Liverpool</strain>
    </source>
</reference>
<keyword evidence="5 8" id="KW-1133">Transmembrane helix</keyword>
<feature type="transmembrane region" description="Helical" evidence="8">
    <location>
        <begin position="168"/>
        <end position="195"/>
    </location>
</feature>
<dbReference type="OrthoDB" id="754047at2759"/>
<feature type="transmembrane region" description="Helical" evidence="8">
    <location>
        <begin position="468"/>
        <end position="490"/>
    </location>
</feature>
<feature type="transmembrane region" description="Helical" evidence="8">
    <location>
        <begin position="265"/>
        <end position="286"/>
    </location>
</feature>
<dbReference type="AlphaFoldDB" id="F0VFM2"/>
<dbReference type="Gene3D" id="1.20.1250.20">
    <property type="entry name" value="MFS general substrate transporter like domains"/>
    <property type="match status" value="1"/>
</dbReference>
<evidence type="ECO:0000256" key="8">
    <source>
        <dbReference type="SAM" id="Phobius"/>
    </source>
</evidence>
<organism evidence="9 11">
    <name type="scientific">Neospora caninum (strain Liverpool)</name>
    <dbReference type="NCBI Taxonomy" id="572307"/>
    <lineage>
        <taxon>Eukaryota</taxon>
        <taxon>Sar</taxon>
        <taxon>Alveolata</taxon>
        <taxon>Apicomplexa</taxon>
        <taxon>Conoidasida</taxon>
        <taxon>Coccidia</taxon>
        <taxon>Eucoccidiorida</taxon>
        <taxon>Eimeriorina</taxon>
        <taxon>Sarcocystidae</taxon>
        <taxon>Neospora</taxon>
    </lineage>
</organism>
<feature type="transmembrane region" description="Helical" evidence="8">
    <location>
        <begin position="571"/>
        <end position="594"/>
    </location>
</feature>
<keyword evidence="6 8" id="KW-0472">Membrane</keyword>
<feature type="compositionally biased region" description="Basic and acidic residues" evidence="7">
    <location>
        <begin position="733"/>
        <end position="742"/>
    </location>
</feature>
<reference evidence="9" key="2">
    <citation type="submission" date="2011-03" db="EMBL/GenBank/DDBJ databases">
        <title>Comparative genomics and transcriptomics of Neospora caninum and Toxoplasma gondii.</title>
        <authorList>
            <person name="Reid A.J."/>
            <person name="Sohal A."/>
            <person name="Harris D."/>
            <person name="Quail M."/>
            <person name="Sanders M."/>
            <person name="Berriman M."/>
            <person name="Wastling J.M."/>
            <person name="Pain A."/>
        </authorList>
    </citation>
    <scope>NUCLEOTIDE SEQUENCE</scope>
    <source>
        <strain evidence="9">Liverpool</strain>
    </source>
</reference>
<dbReference type="PANTHER" id="PTHR31585:SF51">
    <property type="entry name" value="TRANSPORTER, PUTATIVE-RELATED"/>
    <property type="match status" value="1"/>
</dbReference>
<feature type="transmembrane region" description="Helical" evidence="8">
    <location>
        <begin position="298"/>
        <end position="316"/>
    </location>
</feature>
<dbReference type="eggNOG" id="ENOG502QRK9">
    <property type="taxonomic scope" value="Eukaryota"/>
</dbReference>
<keyword evidence="4 8" id="KW-0812">Transmembrane</keyword>
<proteinExistence type="inferred from homology"/>
<dbReference type="InParanoid" id="F0VFM2"/>
<evidence type="ECO:0000313" key="10">
    <source>
        <dbReference type="EMBL" id="CEL66493.1"/>
    </source>
</evidence>
<dbReference type="InterPro" id="IPR036259">
    <property type="entry name" value="MFS_trans_sf"/>
</dbReference>
<dbReference type="VEuPathDB" id="ToxoDB:NCLIV_023045"/>
<sequence>MSSLVAAQTSPERSPAPDVFPPVPSNPPFHRPDASLSSFSSSSSSSCSSRSCSSVDTVGQVCNCHPPVSSFVRDPVPSLPGSIASRGSSAASLLPAGSLCASPAREGSAEAAGGERRSCRQWILWFFSACLRVPRLIFSPAAVRWVVSVLVLPFSLCESVRKAVGSRFFLLLISVYFSVKGLVYSLSTAAMLPYFKGLGWNAATYQQATAVVFVPWGMKGLIGTLADALPLFGYRKKYYMLTSSVLGVGGVFGLCILPDDLAANRLWLVCLLLLLIQLQVATLDLMCEGKYSELMVELPEIGPAIVTFVNALISIGQATGKMVVGPVSDRLGTRPLFWLALPLASSVVIPICLNYLPEKKLDSADLQVLRRHLWAQKHVFVMGLALATASLGVAVISLFDSQQILIVYSLCAGVLLSLICCMALPRPIAFCNMYFFLDQLLHLNVSGALDFFYTATPACLPDGPHFDYTYYNTYTCIAGGAGGVVVLVLFLKVLPRYSFRHILTAACLVRLAASLVDYMLVSRLTTQLNLSDRAVYLVGDAVILVGAGALSYMVGVMLISKLCPKHVEATVYAILAGMGNMGSTISTLLGVAAIKEFHINTTTDEARPCDFSRMPQLISISNFILPSLCVPVCMTLLPNTAMNAPLPVVAGLEDAPEFSRPLFAHDEMQHGDAGGRGEEEGENETRRTRTVGNRQRLGGSSACDKGESEDADDRESNGEEGWRRRRTRRHRRKETEEGRRGCLDATNTGAGGVPREGWAGNEERRPRRSREKRITLDAAGQAEYDEKHRAFVPVAAKLAGTELVAVRCEGRNKWKRVSSGEAEGEEG</sequence>
<feature type="compositionally biased region" description="Polar residues" evidence="7">
    <location>
        <begin position="1"/>
        <end position="12"/>
    </location>
</feature>
<dbReference type="EMBL" id="LN714481">
    <property type="protein sequence ID" value="CEL66493.1"/>
    <property type="molecule type" value="Genomic_DNA"/>
</dbReference>
<feature type="compositionally biased region" description="Low complexity" evidence="7">
    <location>
        <begin position="35"/>
        <end position="46"/>
    </location>
</feature>
<evidence type="ECO:0000256" key="3">
    <source>
        <dbReference type="ARBA" id="ARBA00022448"/>
    </source>
</evidence>
<protein>
    <submittedName>
        <fullName evidence="10">BT1 family protein</fullName>
    </submittedName>
</protein>
<evidence type="ECO:0000256" key="2">
    <source>
        <dbReference type="ARBA" id="ARBA00007015"/>
    </source>
</evidence>
<feature type="transmembrane region" description="Helical" evidence="8">
    <location>
        <begin position="405"/>
        <end position="424"/>
    </location>
</feature>